<evidence type="ECO:0000313" key="4">
    <source>
        <dbReference type="Proteomes" id="UP000001660"/>
    </source>
</evidence>
<dbReference type="Gene3D" id="3.10.350.10">
    <property type="entry name" value="LysM domain"/>
    <property type="match status" value="1"/>
</dbReference>
<evidence type="ECO:0000259" key="2">
    <source>
        <dbReference type="PROSITE" id="PS51782"/>
    </source>
</evidence>
<dbReference type="CAZy" id="CBM50">
    <property type="family name" value="Carbohydrate-Binding Module Family 50"/>
</dbReference>
<dbReference type="CDD" id="cd00118">
    <property type="entry name" value="LysM"/>
    <property type="match status" value="1"/>
</dbReference>
<evidence type="ECO:0000313" key="3">
    <source>
        <dbReference type="EMBL" id="CBK41759.1"/>
    </source>
</evidence>
<feature type="coiled-coil region" evidence="1">
    <location>
        <begin position="49"/>
        <end position="104"/>
    </location>
</feature>
<dbReference type="InterPro" id="IPR018392">
    <property type="entry name" value="LysM"/>
</dbReference>
<dbReference type="InterPro" id="IPR036779">
    <property type="entry name" value="LysM_dom_sf"/>
</dbReference>
<feature type="domain" description="LysM" evidence="2">
    <location>
        <begin position="185"/>
        <end position="228"/>
    </location>
</feature>
<sequence>MSQRNSRMRHAVVVPIGLLVLSGLNVSGCVMSEKYEAEKARSLNFQRLLAQEEKRSAELDSEVKRSKRELSEYEARNRELGAQVEAVRQQAAQIQEEAQAMKEASLLEKRAHEDMKRLTTIPSKTKKAAVAAKKDFAAAVDEALKTDVSSELSLESAKDAAKDTFGHEQAGADALAAASASATGSTHTVRPGETLYRIGQKYHVGVDQLRKWNNLDNNTVVVGQKLIVSRP</sequence>
<keyword evidence="1" id="KW-0175">Coiled coil</keyword>
<name>D8PEV0_9BACT</name>
<dbReference type="AlphaFoldDB" id="D8PEV0"/>
<dbReference type="Pfam" id="PF01476">
    <property type="entry name" value="LysM"/>
    <property type="match status" value="1"/>
</dbReference>
<proteinExistence type="predicted"/>
<reference evidence="3 4" key="1">
    <citation type="journal article" date="2010" name="Proc. Natl. Acad. Sci. U.S.A.">
        <title>A Nitrospira metagenome illuminates the physiology and evolution of globally important nitrite-oxidizing bacteria.</title>
        <authorList>
            <person name="Lucker S."/>
            <person name="Wagner M."/>
            <person name="Maixner F."/>
            <person name="Pelletier E."/>
            <person name="Koch H."/>
            <person name="Vacherie B."/>
            <person name="Rattei T."/>
            <person name="Sinninghe Damste J."/>
            <person name="Spieck E."/>
            <person name="Le Paslier D."/>
            <person name="Daims H."/>
        </authorList>
    </citation>
    <scope>NUCLEOTIDE SEQUENCE [LARGE SCALE GENOMIC DNA]</scope>
</reference>
<dbReference type="EMBL" id="FP929003">
    <property type="protein sequence ID" value="CBK41759.1"/>
    <property type="molecule type" value="Genomic_DNA"/>
</dbReference>
<dbReference type="HOGENOM" id="CLU_1198002_0_0_0"/>
<gene>
    <name evidence="3" type="ORF">NIDE2039</name>
</gene>
<organism evidence="3 4">
    <name type="scientific">Nitrospira defluvii</name>
    <dbReference type="NCBI Taxonomy" id="330214"/>
    <lineage>
        <taxon>Bacteria</taxon>
        <taxon>Pseudomonadati</taxon>
        <taxon>Nitrospirota</taxon>
        <taxon>Nitrospiria</taxon>
        <taxon>Nitrospirales</taxon>
        <taxon>Nitrospiraceae</taxon>
        <taxon>Nitrospira</taxon>
    </lineage>
</organism>
<dbReference type="SMART" id="SM00257">
    <property type="entry name" value="LysM"/>
    <property type="match status" value="1"/>
</dbReference>
<dbReference type="eggNOG" id="COG1388">
    <property type="taxonomic scope" value="Bacteria"/>
</dbReference>
<dbReference type="STRING" id="330214.NIDE2039"/>
<dbReference type="KEGG" id="nde:NIDE2039"/>
<evidence type="ECO:0000256" key="1">
    <source>
        <dbReference type="SAM" id="Coils"/>
    </source>
</evidence>
<accession>D8PEV0</accession>
<keyword evidence="4" id="KW-1185">Reference proteome</keyword>
<dbReference type="Proteomes" id="UP000001660">
    <property type="component" value="Chromosome"/>
</dbReference>
<dbReference type="SUPFAM" id="SSF54106">
    <property type="entry name" value="LysM domain"/>
    <property type="match status" value="1"/>
</dbReference>
<protein>
    <recommendedName>
        <fullName evidence="2">LysM domain-containing protein</fullName>
    </recommendedName>
</protein>
<dbReference type="PROSITE" id="PS51782">
    <property type="entry name" value="LYSM"/>
    <property type="match status" value="1"/>
</dbReference>